<dbReference type="PANTHER" id="PTHR43080">
    <property type="entry name" value="CBS DOMAIN-CONTAINING PROTEIN CBSX3, MITOCHONDRIAL"/>
    <property type="match status" value="1"/>
</dbReference>
<dbReference type="Pfam" id="PF00571">
    <property type="entry name" value="CBS"/>
    <property type="match status" value="2"/>
</dbReference>
<evidence type="ECO:0000256" key="2">
    <source>
        <dbReference type="PROSITE-ProRule" id="PRU00703"/>
    </source>
</evidence>
<reference evidence="4 5" key="1">
    <citation type="submission" date="2018-02" db="EMBL/GenBank/DDBJ databases">
        <title>Complete genome of Nitrosopumilus ureaphilus PS0.</title>
        <authorList>
            <person name="Qin W."/>
            <person name="Zheng Y."/>
            <person name="Stahl D.A."/>
        </authorList>
    </citation>
    <scope>NUCLEOTIDE SEQUENCE [LARGE SCALE GENOMIC DNA]</scope>
    <source>
        <strain evidence="4 5">PS0</strain>
    </source>
</reference>
<dbReference type="RefSeq" id="WP_179372746.1">
    <property type="nucleotide sequence ID" value="NZ_CP026995.1"/>
</dbReference>
<dbReference type="InterPro" id="IPR046342">
    <property type="entry name" value="CBS_dom_sf"/>
</dbReference>
<dbReference type="InterPro" id="IPR051257">
    <property type="entry name" value="Diverse_CBS-Domain"/>
</dbReference>
<evidence type="ECO:0000313" key="5">
    <source>
        <dbReference type="Proteomes" id="UP000509478"/>
    </source>
</evidence>
<keyword evidence="1 2" id="KW-0129">CBS domain</keyword>
<keyword evidence="4" id="KW-0808">Transferase</keyword>
<dbReference type="PANTHER" id="PTHR43080:SF2">
    <property type="entry name" value="CBS DOMAIN-CONTAINING PROTEIN"/>
    <property type="match status" value="1"/>
</dbReference>
<evidence type="ECO:0000259" key="3">
    <source>
        <dbReference type="PROSITE" id="PS51371"/>
    </source>
</evidence>
<organism evidence="4 5">
    <name type="scientific">Nitrosopumilus ureiphilus</name>
    <dbReference type="NCBI Taxonomy" id="1470067"/>
    <lineage>
        <taxon>Archaea</taxon>
        <taxon>Nitrososphaerota</taxon>
        <taxon>Nitrososphaeria</taxon>
        <taxon>Nitrosopumilales</taxon>
        <taxon>Nitrosopumilaceae</taxon>
        <taxon>Nitrosopumilus</taxon>
    </lineage>
</organism>
<proteinExistence type="predicted"/>
<dbReference type="GO" id="GO:0016301">
    <property type="term" value="F:kinase activity"/>
    <property type="evidence" value="ECO:0007669"/>
    <property type="project" value="UniProtKB-KW"/>
</dbReference>
<feature type="domain" description="CBS" evidence="3">
    <location>
        <begin position="8"/>
        <end position="65"/>
    </location>
</feature>
<feature type="domain" description="CBS" evidence="3">
    <location>
        <begin position="73"/>
        <end position="128"/>
    </location>
</feature>
<dbReference type="OrthoDB" id="43333at2157"/>
<protein>
    <submittedName>
        <fullName evidence="4">Histidine kinase</fullName>
    </submittedName>
</protein>
<keyword evidence="4" id="KW-0418">Kinase</keyword>
<dbReference type="AlphaFoldDB" id="A0A7D5RGD2"/>
<dbReference type="KEGG" id="nue:C5F50_05835"/>
<dbReference type="Proteomes" id="UP000509478">
    <property type="component" value="Chromosome"/>
</dbReference>
<dbReference type="InterPro" id="IPR000644">
    <property type="entry name" value="CBS_dom"/>
</dbReference>
<dbReference type="SMART" id="SM00116">
    <property type="entry name" value="CBS"/>
    <property type="match status" value="2"/>
</dbReference>
<gene>
    <name evidence="4" type="ORF">C5F50_05835</name>
</gene>
<dbReference type="GeneID" id="56067588"/>
<keyword evidence="5" id="KW-1185">Reference proteome</keyword>
<evidence type="ECO:0000313" key="4">
    <source>
        <dbReference type="EMBL" id="QLH06645.1"/>
    </source>
</evidence>
<sequence length="140" mass="15755">MTQVRDIMEKNVITVESDKTVLDASIILREKEISFLVITEGNKPTGVVSERDIVRKIAAEDLVASSVSLEKIMSKKFRWVSPDSAIEDAVQKMLNNNIRRLIVLENEKLVGVVTQTNLAEFLRSKLLINGTIEKLESEKT</sequence>
<dbReference type="PROSITE" id="PS51371">
    <property type="entry name" value="CBS"/>
    <property type="match status" value="2"/>
</dbReference>
<dbReference type="SUPFAM" id="SSF54631">
    <property type="entry name" value="CBS-domain pair"/>
    <property type="match status" value="1"/>
</dbReference>
<dbReference type="EMBL" id="CP026995">
    <property type="protein sequence ID" value="QLH06645.1"/>
    <property type="molecule type" value="Genomic_DNA"/>
</dbReference>
<dbReference type="Gene3D" id="3.10.580.10">
    <property type="entry name" value="CBS-domain"/>
    <property type="match status" value="1"/>
</dbReference>
<accession>A0A7D5RGD2</accession>
<evidence type="ECO:0000256" key="1">
    <source>
        <dbReference type="ARBA" id="ARBA00023122"/>
    </source>
</evidence>
<name>A0A7D5RGD2_9ARCH</name>